<name>W7YT70_9BACL</name>
<dbReference type="InterPro" id="IPR029063">
    <property type="entry name" value="SAM-dependent_MTases_sf"/>
</dbReference>
<reference evidence="1 2" key="1">
    <citation type="journal article" date="2014" name="Genome Announc.">
        <title>Draft Genome Sequence of Paenibacillus pini JCM 16418T, Isolated from the Rhizosphere of Pine Tree.</title>
        <authorList>
            <person name="Yuki M."/>
            <person name="Oshima K."/>
            <person name="Suda W."/>
            <person name="Oshida Y."/>
            <person name="Kitamura K."/>
            <person name="Iida Y."/>
            <person name="Hattori M."/>
            <person name="Ohkuma M."/>
        </authorList>
    </citation>
    <scope>NUCLEOTIDE SEQUENCE [LARGE SCALE GENOMIC DNA]</scope>
    <source>
        <strain evidence="1 2">JCM 16418</strain>
    </source>
</reference>
<keyword evidence="1" id="KW-0808">Transferase</keyword>
<dbReference type="eggNOG" id="COG0500">
    <property type="taxonomic scope" value="Bacteria"/>
</dbReference>
<comment type="caution">
    <text evidence="1">The sequence shown here is derived from an EMBL/GenBank/DDBJ whole genome shotgun (WGS) entry which is preliminary data.</text>
</comment>
<evidence type="ECO:0000313" key="2">
    <source>
        <dbReference type="Proteomes" id="UP000019364"/>
    </source>
</evidence>
<dbReference type="STRING" id="1236976.JCM16418_1857"/>
<accession>W7YT70</accession>
<gene>
    <name evidence="1" type="ORF">JCM16418_1857</name>
</gene>
<dbReference type="SUPFAM" id="SSF53335">
    <property type="entry name" value="S-adenosyl-L-methionine-dependent methyltransferases"/>
    <property type="match status" value="1"/>
</dbReference>
<dbReference type="RefSeq" id="WP_036647595.1">
    <property type="nucleotide sequence ID" value="NZ_BAVZ01000004.1"/>
</dbReference>
<keyword evidence="2" id="KW-1185">Reference proteome</keyword>
<organism evidence="1 2">
    <name type="scientific">Paenibacillus pini JCM 16418</name>
    <dbReference type="NCBI Taxonomy" id="1236976"/>
    <lineage>
        <taxon>Bacteria</taxon>
        <taxon>Bacillati</taxon>
        <taxon>Bacillota</taxon>
        <taxon>Bacilli</taxon>
        <taxon>Bacillales</taxon>
        <taxon>Paenibacillaceae</taxon>
        <taxon>Paenibacillus</taxon>
    </lineage>
</organism>
<protein>
    <submittedName>
        <fullName evidence="1">Methyltransferase type 11</fullName>
    </submittedName>
</protein>
<dbReference type="AlphaFoldDB" id="W7YT70"/>
<proteinExistence type="predicted"/>
<dbReference type="Proteomes" id="UP000019364">
    <property type="component" value="Unassembled WGS sequence"/>
</dbReference>
<dbReference type="EMBL" id="BAVZ01000004">
    <property type="protein sequence ID" value="GAF07826.1"/>
    <property type="molecule type" value="Genomic_DNA"/>
</dbReference>
<keyword evidence="1" id="KW-0489">Methyltransferase</keyword>
<sequence length="309" mass="36144">MFTLSDFQDEIEQQIFHNRNKSFFYETNGHLVLTPSDETMEMLRKRAPELSDFIKSVKLDGTYKQLIKDVSVKTVKSFIEANQYLNFSQDDQKKLHEMYRDLFDQVYDIANQLEISTEELELLFAAHYQNLQSYLVKSNGTAIFEKYKERSDLLDIKCAEYTPEFQMSLLELDFDTIVQPVLDIGCGSQASMVHFLRENEIDACGMDRNVNDTDFLIQVNWLDYTFTPDTWGTIVSHMAFSNHFMHHHMKEDGNFENYALKYMEILKALKVGGAFIYSPGLNFIEEPLSNNHAYDVETNELFTKVIRIR</sequence>
<dbReference type="GO" id="GO:0032259">
    <property type="term" value="P:methylation"/>
    <property type="evidence" value="ECO:0007669"/>
    <property type="project" value="UniProtKB-KW"/>
</dbReference>
<dbReference type="GO" id="GO:0008168">
    <property type="term" value="F:methyltransferase activity"/>
    <property type="evidence" value="ECO:0007669"/>
    <property type="project" value="UniProtKB-KW"/>
</dbReference>
<evidence type="ECO:0000313" key="1">
    <source>
        <dbReference type="EMBL" id="GAF07826.1"/>
    </source>
</evidence>